<accession>A0A0V0THV7</accession>
<organism evidence="1 2">
    <name type="scientific">Trichinella murrelli</name>
    <dbReference type="NCBI Taxonomy" id="144512"/>
    <lineage>
        <taxon>Eukaryota</taxon>
        <taxon>Metazoa</taxon>
        <taxon>Ecdysozoa</taxon>
        <taxon>Nematoda</taxon>
        <taxon>Enoplea</taxon>
        <taxon>Dorylaimia</taxon>
        <taxon>Trichinellida</taxon>
        <taxon>Trichinellidae</taxon>
        <taxon>Trichinella</taxon>
    </lineage>
</organism>
<comment type="caution">
    <text evidence="1">The sequence shown here is derived from an EMBL/GenBank/DDBJ whole genome shotgun (WGS) entry which is preliminary data.</text>
</comment>
<reference evidence="1 2" key="1">
    <citation type="submission" date="2015-01" db="EMBL/GenBank/DDBJ databases">
        <title>Evolution of Trichinella species and genotypes.</title>
        <authorList>
            <person name="Korhonen P.K."/>
            <person name="Edoardo P."/>
            <person name="Giuseppe L.R."/>
            <person name="Gasser R.B."/>
        </authorList>
    </citation>
    <scope>NUCLEOTIDE SEQUENCE [LARGE SCALE GENOMIC DNA]</scope>
    <source>
        <strain evidence="1">ISS417</strain>
    </source>
</reference>
<dbReference type="EMBL" id="JYDJ01000266">
    <property type="protein sequence ID" value="KRX38480.1"/>
    <property type="molecule type" value="Genomic_DNA"/>
</dbReference>
<evidence type="ECO:0000313" key="1">
    <source>
        <dbReference type="EMBL" id="KRX38480.1"/>
    </source>
</evidence>
<evidence type="ECO:0000313" key="2">
    <source>
        <dbReference type="Proteomes" id="UP000055048"/>
    </source>
</evidence>
<proteinExistence type="predicted"/>
<dbReference type="Proteomes" id="UP000055048">
    <property type="component" value="Unassembled WGS sequence"/>
</dbReference>
<name>A0A0V0THV7_9BILA</name>
<dbReference type="AlphaFoldDB" id="A0A0V0THV7"/>
<gene>
    <name evidence="1" type="ORF">T05_13040</name>
</gene>
<sequence>MGFEKSVCNFSHNTTSRPATWSVRVVFNLGQRRKICYWGLSTECQSERAYGLFVLLLGSVGDEAHLDHTVRTTVAGEQAGSGRPGAAGVDELLAPAGVESALDHLLLYLVTPAGALDDKFELGLRASFEPAGAGRMFDVVTGRVDRGAADDRVRDRRPAVRVGQTSTLEHEAVAEVFVGVVEAPAAVGNAAFQFGAHRTVRFGRTGVPEVADGKGAADRHRRPVGRVDARLADRRHRIAPSGAAEDERTAPERRAYRQPVAGIVHAAAHFQRQTVVAFDARVPEFDAFAVGGDRAPQLVAALAGRLADGDPAVTAIADRACDRHSLARSAPVPDEADPALFAFTDCFWLRTSLVRWLLVTFPTAREHASPLTERCLRSFTRLTARWPVACQFPTGPPPLSHAFIGRYDSRLERHLVNASFRFFFFTPSPWLNGISAALNFKTITITKSPFYQT</sequence>
<protein>
    <submittedName>
        <fullName evidence="1">Uncharacterized protein</fullName>
    </submittedName>
</protein>
<keyword evidence="2" id="KW-1185">Reference proteome</keyword>